<dbReference type="SMART" id="SM00363">
    <property type="entry name" value="S4"/>
    <property type="match status" value="1"/>
</dbReference>
<dbReference type="CDD" id="cd00165">
    <property type="entry name" value="S4"/>
    <property type="match status" value="1"/>
</dbReference>
<dbReference type="Pfam" id="PF01479">
    <property type="entry name" value="S4"/>
    <property type="match status" value="1"/>
</dbReference>
<evidence type="ECO:0000256" key="5">
    <source>
        <dbReference type="SAM" id="MobiDB-lite"/>
    </source>
</evidence>
<evidence type="ECO:0000313" key="7">
    <source>
        <dbReference type="EMBL" id="MBP2858553.1"/>
    </source>
</evidence>
<dbReference type="SUPFAM" id="SSF55174">
    <property type="entry name" value="Alpha-L RNA-binding motif"/>
    <property type="match status" value="1"/>
</dbReference>
<reference evidence="7 9" key="1">
    <citation type="submission" date="2021-04" db="EMBL/GenBank/DDBJ databases">
        <title>Genomic and host-range diversity within the Dickeya zeae complex, identification of D. zeae and D. oryzae members, proposal of two novel subspecies D. zeae subsp. zeae subsp. nov. and D. zeae subsp. dombae subsp. nov.</title>
        <authorList>
            <person name="Van Gijsegem F."/>
            <person name="Hugouvieux-Cotte-Pattat N."/>
        </authorList>
    </citation>
    <scope>NUCLEOTIDE SEQUENCE [LARGE SCALE GENOMIC DNA]</scope>
    <source>
        <strain evidence="7 9">FVG03</strain>
    </source>
</reference>
<keyword evidence="9" id="KW-1185">Reference proteome</keyword>
<keyword evidence="3 4" id="KW-0238">DNA-binding</keyword>
<dbReference type="PROSITE" id="PS50889">
    <property type="entry name" value="S4"/>
    <property type="match status" value="1"/>
</dbReference>
<evidence type="ECO:0000313" key="8">
    <source>
        <dbReference type="EMBL" id="XDL24938.1"/>
    </source>
</evidence>
<accession>A0AB39IT51</accession>
<comment type="similarity">
    <text evidence="1 4">Belongs to the HSP15 family.</text>
</comment>
<name>A0AB39IT51_9GAMM</name>
<proteinExistence type="inferred from homology"/>
<evidence type="ECO:0000256" key="2">
    <source>
        <dbReference type="ARBA" id="ARBA00022884"/>
    </source>
</evidence>
<gene>
    <name evidence="8" type="primary">hslR</name>
    <name evidence="7" type="ORF">J8657_13165</name>
    <name evidence="8" type="ORF">LF929_001550</name>
</gene>
<reference evidence="8" key="2">
    <citation type="submission" date="2024-07" db="EMBL/GenBank/DDBJ databases">
        <authorList>
            <person name="Pedron J."/>
        </authorList>
    </citation>
    <scope>NUCLEOTIDE SEQUENCE</scope>
    <source>
        <strain evidence="8">A003-S1-M15</strain>
    </source>
</reference>
<protein>
    <recommendedName>
        <fullName evidence="4">Heat shock protein 15</fullName>
    </recommendedName>
</protein>
<dbReference type="GO" id="GO:0003677">
    <property type="term" value="F:DNA binding"/>
    <property type="evidence" value="ECO:0007669"/>
    <property type="project" value="UniProtKB-KW"/>
</dbReference>
<dbReference type="InterPro" id="IPR036986">
    <property type="entry name" value="S4_RNA-bd_sf"/>
</dbReference>
<feature type="domain" description="RNA-binding S4" evidence="6">
    <location>
        <begin position="13"/>
        <end position="79"/>
    </location>
</feature>
<dbReference type="AlphaFoldDB" id="A0AB39IT51"/>
<feature type="region of interest" description="Disordered" evidence="5">
    <location>
        <begin position="107"/>
        <end position="137"/>
    </location>
</feature>
<evidence type="ECO:0000313" key="9">
    <source>
        <dbReference type="Proteomes" id="UP000810130"/>
    </source>
</evidence>
<dbReference type="GO" id="GO:0003727">
    <property type="term" value="F:single-stranded RNA binding"/>
    <property type="evidence" value="ECO:0007669"/>
    <property type="project" value="InterPro"/>
</dbReference>
<evidence type="ECO:0000256" key="4">
    <source>
        <dbReference type="PIRNR" id="PIRNR016821"/>
    </source>
</evidence>
<evidence type="ECO:0000259" key="6">
    <source>
        <dbReference type="SMART" id="SM00363"/>
    </source>
</evidence>
<dbReference type="InterPro" id="IPR025708">
    <property type="entry name" value="HSP15"/>
</dbReference>
<dbReference type="GO" id="GO:0034605">
    <property type="term" value="P:cellular response to heat"/>
    <property type="evidence" value="ECO:0007669"/>
    <property type="project" value="InterPro"/>
</dbReference>
<dbReference type="EMBL" id="JAGJWX010000019">
    <property type="protein sequence ID" value="MBP2858553.1"/>
    <property type="molecule type" value="Genomic_DNA"/>
</dbReference>
<dbReference type="GO" id="GO:0043023">
    <property type="term" value="F:ribosomal large subunit binding"/>
    <property type="evidence" value="ECO:0007669"/>
    <property type="project" value="InterPro"/>
</dbReference>
<dbReference type="RefSeq" id="WP_038909195.1">
    <property type="nucleotide sequence ID" value="NZ_CM001972.1"/>
</dbReference>
<evidence type="ECO:0000256" key="3">
    <source>
        <dbReference type="ARBA" id="ARBA00023125"/>
    </source>
</evidence>
<evidence type="ECO:0000256" key="1">
    <source>
        <dbReference type="ARBA" id="ARBA00008396"/>
    </source>
</evidence>
<dbReference type="EMBL" id="CP162670">
    <property type="protein sequence ID" value="XDL24938.1"/>
    <property type="molecule type" value="Genomic_DNA"/>
</dbReference>
<dbReference type="PIRSF" id="PIRSF016821">
    <property type="entry name" value="HSP15"/>
    <property type="match status" value="1"/>
</dbReference>
<feature type="compositionally biased region" description="Basic and acidic residues" evidence="5">
    <location>
        <begin position="115"/>
        <end position="137"/>
    </location>
</feature>
<dbReference type="InterPro" id="IPR002942">
    <property type="entry name" value="S4_RNA-bd"/>
</dbReference>
<sequence>MSKDRQHDDDNAVRLDKWLWAARFYKTRAMAREMIDGGKVHYNGQRSKPGKLVEVDAEITLRQGNDTRTVMVRTISDQRRPAAQAQALYEETPQSIEKREKLAQARKLNALSMPHPDRRPDKKERRDLIKFKYSDAE</sequence>
<dbReference type="NCBIfam" id="NF007673">
    <property type="entry name" value="PRK10348.1"/>
    <property type="match status" value="1"/>
</dbReference>
<keyword evidence="8" id="KW-0346">Stress response</keyword>
<keyword evidence="2 4" id="KW-0694">RNA-binding</keyword>
<dbReference type="GeneID" id="302580318"/>
<dbReference type="Proteomes" id="UP000810130">
    <property type="component" value="Unassembled WGS sequence"/>
</dbReference>
<dbReference type="Gene3D" id="3.10.290.10">
    <property type="entry name" value="RNA-binding S4 domain"/>
    <property type="match status" value="1"/>
</dbReference>
<organism evidence="8">
    <name type="scientific">Dickeya oryzae</name>
    <dbReference type="NCBI Taxonomy" id="1240404"/>
    <lineage>
        <taxon>Bacteria</taxon>
        <taxon>Pseudomonadati</taxon>
        <taxon>Pseudomonadota</taxon>
        <taxon>Gammaproteobacteria</taxon>
        <taxon>Enterobacterales</taxon>
        <taxon>Pectobacteriaceae</taxon>
        <taxon>Dickeya</taxon>
    </lineage>
</organism>